<gene>
    <name evidence="1" type="ORF">FHS16_000321</name>
</gene>
<dbReference type="Gene3D" id="3.40.50.300">
    <property type="entry name" value="P-loop containing nucleotide triphosphate hydrolases"/>
    <property type="match status" value="1"/>
</dbReference>
<evidence type="ECO:0008006" key="3">
    <source>
        <dbReference type="Google" id="ProtNLM"/>
    </source>
</evidence>
<dbReference type="AlphaFoldDB" id="A0A7W5C581"/>
<evidence type="ECO:0000313" key="2">
    <source>
        <dbReference type="Proteomes" id="UP000518605"/>
    </source>
</evidence>
<organism evidence="1 2">
    <name type="scientific">Paenibacillus endophyticus</name>
    <dbReference type="NCBI Taxonomy" id="1294268"/>
    <lineage>
        <taxon>Bacteria</taxon>
        <taxon>Bacillati</taxon>
        <taxon>Bacillota</taxon>
        <taxon>Bacilli</taxon>
        <taxon>Bacillales</taxon>
        <taxon>Paenibacillaceae</taxon>
        <taxon>Paenibacillus</taxon>
    </lineage>
</organism>
<accession>A0A7W5C581</accession>
<keyword evidence="2" id="KW-1185">Reference proteome</keyword>
<dbReference type="SUPFAM" id="SSF53795">
    <property type="entry name" value="PEP carboxykinase-like"/>
    <property type="match status" value="1"/>
</dbReference>
<proteinExistence type="predicted"/>
<reference evidence="1 2" key="1">
    <citation type="submission" date="2020-08" db="EMBL/GenBank/DDBJ databases">
        <title>Genomic Encyclopedia of Type Strains, Phase III (KMG-III): the genomes of soil and plant-associated and newly described type strains.</title>
        <authorList>
            <person name="Whitman W."/>
        </authorList>
    </citation>
    <scope>NUCLEOTIDE SEQUENCE [LARGE SCALE GENOMIC DNA]</scope>
    <source>
        <strain evidence="1 2">CECT 8234</strain>
    </source>
</reference>
<name>A0A7W5C581_9BACL</name>
<protein>
    <recommendedName>
        <fullName evidence="3">Aldolase</fullName>
    </recommendedName>
</protein>
<comment type="caution">
    <text evidence="1">The sequence shown here is derived from an EMBL/GenBank/DDBJ whole genome shotgun (WGS) entry which is preliminary data.</text>
</comment>
<dbReference type="EMBL" id="JACHXW010000001">
    <property type="protein sequence ID" value="MBB3150289.1"/>
    <property type="molecule type" value="Genomic_DNA"/>
</dbReference>
<evidence type="ECO:0000313" key="1">
    <source>
        <dbReference type="EMBL" id="MBB3150289.1"/>
    </source>
</evidence>
<dbReference type="Proteomes" id="UP000518605">
    <property type="component" value="Unassembled WGS sequence"/>
</dbReference>
<dbReference type="InterPro" id="IPR027417">
    <property type="entry name" value="P-loop_NTPase"/>
</dbReference>
<dbReference type="RefSeq" id="WP_246431527.1">
    <property type="nucleotide sequence ID" value="NZ_CBCSLB010000001.1"/>
</dbReference>
<sequence length="264" mass="29911">MMYTLHTQVGRSSIAFQIQTTFLNDELTSRFRSFDASGNLEAPDIQVEVYDFYGKPFDDGPVEIQENGDEFIYIRADYKLVTTPDYSQAKMYVHDDLALKHALINLYSAWLIHRRAGLLIHSSCVVENERAWMFAGPSGAGKSTVADLSVPRPILSDEATLLLFEPDGSITIHDSPFRSEMEEACEFPSRPLAGIHFLIQSQDVRRVAIRKGDALISLLDKVFYWEHNKLETAKMIALCKQAVDGVPAYELYFQKNDTFWGVIS</sequence>